<evidence type="ECO:0000313" key="8">
    <source>
        <dbReference type="Proteomes" id="UP000326711"/>
    </source>
</evidence>
<evidence type="ECO:0000259" key="6">
    <source>
        <dbReference type="PROSITE" id="PS50850"/>
    </source>
</evidence>
<feature type="transmembrane region" description="Helical" evidence="5">
    <location>
        <begin position="251"/>
        <end position="272"/>
    </location>
</feature>
<evidence type="ECO:0000256" key="4">
    <source>
        <dbReference type="ARBA" id="ARBA00023136"/>
    </source>
</evidence>
<feature type="transmembrane region" description="Helical" evidence="5">
    <location>
        <begin position="368"/>
        <end position="385"/>
    </location>
</feature>
<dbReference type="PANTHER" id="PTHR23523:SF2">
    <property type="entry name" value="2-NITROIMIDAZOLE TRANSPORTER"/>
    <property type="match status" value="1"/>
</dbReference>
<keyword evidence="4 5" id="KW-0472">Membrane</keyword>
<dbReference type="InterPro" id="IPR052524">
    <property type="entry name" value="MFS_Cyanate_Porter"/>
</dbReference>
<dbReference type="Pfam" id="PF07690">
    <property type="entry name" value="MFS_1"/>
    <property type="match status" value="1"/>
</dbReference>
<reference evidence="8" key="1">
    <citation type="submission" date="2019-10" db="EMBL/GenBank/DDBJ databases">
        <title>Complete genome sequence of Corynebacterium urogenitalis DSM 108747, isolated from the genital tract of a cow.</title>
        <authorList>
            <person name="Ruckert C."/>
            <person name="Ballas P."/>
            <person name="Wagener K."/>
            <person name="Drillich M."/>
            <person name="Kaempfer P."/>
            <person name="Busse H.-J."/>
            <person name="Ehling-Schulz M."/>
        </authorList>
    </citation>
    <scope>NUCLEOTIDE SEQUENCE [LARGE SCALE GENOMIC DNA]</scope>
    <source>
        <strain evidence="8">LMM 1652</strain>
    </source>
</reference>
<dbReference type="PROSITE" id="PS50850">
    <property type="entry name" value="MFS"/>
    <property type="match status" value="1"/>
</dbReference>
<feature type="transmembrane region" description="Helical" evidence="5">
    <location>
        <begin position="210"/>
        <end position="231"/>
    </location>
</feature>
<sequence length="405" mass="42095">MKRIGFTLAFLAVLAFSVNLRLGIVSLAPVLGPVSETLGISTSAAGVFTALPGFAFALMGWTAVPLAKRLGISPALLLGGVLLLAGSVLRTVTSSYWPFLICTALVVCGIAVGNVLLPAWIQAHAKKKRTLVHMTVFTTGLGVSAMIGPLSAMWFHGAEPWRMALGVWALPAALLVVVWAVVAVRTGRDTPRTSVVDAANPAEATARASLWRAPTAIAMLLFFAMQAASFYTQVGWLPKILIDHGVTGATASLALVVIGSMGVLGGIIMPFLINRVASITPLATGISLFTLAGWVGLLWNASASPLLWALLLGIGGMSFPLALALLTARTRTALVTARLSGFVQPVGYLIAGAIPLAIGLIFSATESWVIPLCMLAVMAVIQAVVGTQAGRSVFIEDELHAAARG</sequence>
<keyword evidence="3 5" id="KW-1133">Transmembrane helix</keyword>
<dbReference type="GO" id="GO:0005886">
    <property type="term" value="C:plasma membrane"/>
    <property type="evidence" value="ECO:0007669"/>
    <property type="project" value="UniProtKB-SubCell"/>
</dbReference>
<feature type="transmembrane region" description="Helical" evidence="5">
    <location>
        <begin position="131"/>
        <end position="155"/>
    </location>
</feature>
<dbReference type="EMBL" id="CP045032">
    <property type="protein sequence ID" value="QFQ02561.1"/>
    <property type="molecule type" value="Genomic_DNA"/>
</dbReference>
<accession>A0A5J6Z841</accession>
<feature type="transmembrane region" description="Helical" evidence="5">
    <location>
        <begin position="39"/>
        <end position="58"/>
    </location>
</feature>
<comment type="subcellular location">
    <subcellularLocation>
        <location evidence="1">Cell membrane</location>
        <topology evidence="1">Multi-pass membrane protein</topology>
    </subcellularLocation>
</comment>
<name>A0A5J6Z841_9CORY</name>
<evidence type="ECO:0000313" key="7">
    <source>
        <dbReference type="EMBL" id="QFQ02561.1"/>
    </source>
</evidence>
<dbReference type="SUPFAM" id="SSF103473">
    <property type="entry name" value="MFS general substrate transporter"/>
    <property type="match status" value="1"/>
</dbReference>
<evidence type="ECO:0000256" key="3">
    <source>
        <dbReference type="ARBA" id="ARBA00022989"/>
    </source>
</evidence>
<proteinExistence type="predicted"/>
<feature type="transmembrane region" description="Helical" evidence="5">
    <location>
        <begin position="305"/>
        <end position="327"/>
    </location>
</feature>
<dbReference type="AlphaFoldDB" id="A0A5J6Z841"/>
<feature type="transmembrane region" description="Helical" evidence="5">
    <location>
        <begin position="339"/>
        <end position="362"/>
    </location>
</feature>
<feature type="transmembrane region" description="Helical" evidence="5">
    <location>
        <begin position="70"/>
        <end position="89"/>
    </location>
</feature>
<feature type="transmembrane region" description="Helical" evidence="5">
    <location>
        <begin position="279"/>
        <end position="299"/>
    </location>
</feature>
<dbReference type="OrthoDB" id="5317164at2"/>
<evidence type="ECO:0000256" key="5">
    <source>
        <dbReference type="SAM" id="Phobius"/>
    </source>
</evidence>
<gene>
    <name evidence="7" type="primary">yycB</name>
    <name evidence="7" type="ORF">CUROG_05990</name>
</gene>
<dbReference type="InterPro" id="IPR011701">
    <property type="entry name" value="MFS"/>
</dbReference>
<keyword evidence="2 5" id="KW-0812">Transmembrane</keyword>
<evidence type="ECO:0000256" key="1">
    <source>
        <dbReference type="ARBA" id="ARBA00004651"/>
    </source>
</evidence>
<protein>
    <submittedName>
        <fullName evidence="7">Putative transporter YycB</fullName>
    </submittedName>
</protein>
<feature type="transmembrane region" description="Helical" evidence="5">
    <location>
        <begin position="95"/>
        <end position="119"/>
    </location>
</feature>
<dbReference type="InterPro" id="IPR036259">
    <property type="entry name" value="MFS_trans_sf"/>
</dbReference>
<feature type="domain" description="Major facilitator superfamily (MFS) profile" evidence="6">
    <location>
        <begin position="7"/>
        <end position="391"/>
    </location>
</feature>
<dbReference type="InterPro" id="IPR020846">
    <property type="entry name" value="MFS_dom"/>
</dbReference>
<feature type="transmembrane region" description="Helical" evidence="5">
    <location>
        <begin position="161"/>
        <end position="184"/>
    </location>
</feature>
<dbReference type="Proteomes" id="UP000326711">
    <property type="component" value="Chromosome"/>
</dbReference>
<dbReference type="RefSeq" id="WP_151902908.1">
    <property type="nucleotide sequence ID" value="NZ_CP045032.1"/>
</dbReference>
<dbReference type="KEGG" id="cuo:CUROG_05990"/>
<keyword evidence="8" id="KW-1185">Reference proteome</keyword>
<dbReference type="PANTHER" id="PTHR23523">
    <property type="match status" value="1"/>
</dbReference>
<dbReference type="GO" id="GO:0022857">
    <property type="term" value="F:transmembrane transporter activity"/>
    <property type="evidence" value="ECO:0007669"/>
    <property type="project" value="InterPro"/>
</dbReference>
<evidence type="ECO:0000256" key="2">
    <source>
        <dbReference type="ARBA" id="ARBA00022692"/>
    </source>
</evidence>
<organism evidence="7 8">
    <name type="scientific">Corynebacterium urogenitale</name>
    <dbReference type="NCBI Taxonomy" id="2487892"/>
    <lineage>
        <taxon>Bacteria</taxon>
        <taxon>Bacillati</taxon>
        <taxon>Actinomycetota</taxon>
        <taxon>Actinomycetes</taxon>
        <taxon>Mycobacteriales</taxon>
        <taxon>Corynebacteriaceae</taxon>
        <taxon>Corynebacterium</taxon>
    </lineage>
</organism>
<dbReference type="Gene3D" id="1.20.1250.20">
    <property type="entry name" value="MFS general substrate transporter like domains"/>
    <property type="match status" value="1"/>
</dbReference>